<dbReference type="InterPro" id="IPR009506">
    <property type="entry name" value="YjiS-like"/>
</dbReference>
<evidence type="ECO:0000313" key="2">
    <source>
        <dbReference type="EMBL" id="MFC3227868.1"/>
    </source>
</evidence>
<dbReference type="Proteomes" id="UP001595528">
    <property type="component" value="Unassembled WGS sequence"/>
</dbReference>
<accession>A0ABV7KZY6</accession>
<organism evidence="2 3">
    <name type="scientific">Marinibaculum pumilum</name>
    <dbReference type="NCBI Taxonomy" id="1766165"/>
    <lineage>
        <taxon>Bacteria</taxon>
        <taxon>Pseudomonadati</taxon>
        <taxon>Pseudomonadota</taxon>
        <taxon>Alphaproteobacteria</taxon>
        <taxon>Rhodospirillales</taxon>
        <taxon>Rhodospirillaceae</taxon>
        <taxon>Marinibaculum</taxon>
    </lineage>
</organism>
<name>A0ABV7KZY6_9PROT</name>
<dbReference type="RefSeq" id="WP_379900412.1">
    <property type="nucleotide sequence ID" value="NZ_JBHRTR010000025.1"/>
</dbReference>
<dbReference type="Pfam" id="PF06568">
    <property type="entry name" value="YjiS-like"/>
    <property type="match status" value="1"/>
</dbReference>
<comment type="caution">
    <text evidence="2">The sequence shown here is derived from an EMBL/GenBank/DDBJ whole genome shotgun (WGS) entry which is preliminary data.</text>
</comment>
<proteinExistence type="predicted"/>
<gene>
    <name evidence="2" type="ORF">ACFOGJ_11540</name>
</gene>
<sequence>MGSQDFSAQIAAARLIRAQAAADFMSAAFAALGLIIRPVTAPLARPVARWRELSRLRATFAALDDATLRDLNIPREMASEITPEALADHPLAAGDRWRVANENAVAGSRARSAA</sequence>
<evidence type="ECO:0000313" key="3">
    <source>
        <dbReference type="Proteomes" id="UP001595528"/>
    </source>
</evidence>
<keyword evidence="3" id="KW-1185">Reference proteome</keyword>
<dbReference type="EMBL" id="JBHRTR010000025">
    <property type="protein sequence ID" value="MFC3227868.1"/>
    <property type="molecule type" value="Genomic_DNA"/>
</dbReference>
<reference evidence="3" key="1">
    <citation type="journal article" date="2019" name="Int. J. Syst. Evol. Microbiol.">
        <title>The Global Catalogue of Microorganisms (GCM) 10K type strain sequencing project: providing services to taxonomists for standard genome sequencing and annotation.</title>
        <authorList>
            <consortium name="The Broad Institute Genomics Platform"/>
            <consortium name="The Broad Institute Genome Sequencing Center for Infectious Disease"/>
            <person name="Wu L."/>
            <person name="Ma J."/>
        </authorList>
    </citation>
    <scope>NUCLEOTIDE SEQUENCE [LARGE SCALE GENOMIC DNA]</scope>
    <source>
        <strain evidence="3">KCTC 42964</strain>
    </source>
</reference>
<feature type="domain" description="YjiS-like" evidence="1">
    <location>
        <begin position="45"/>
        <end position="78"/>
    </location>
</feature>
<protein>
    <submittedName>
        <fullName evidence="2">DUF1127 domain-containing protein</fullName>
    </submittedName>
</protein>
<evidence type="ECO:0000259" key="1">
    <source>
        <dbReference type="Pfam" id="PF06568"/>
    </source>
</evidence>